<feature type="domain" description="PLD phosphodiesterase" evidence="7">
    <location>
        <begin position="152"/>
        <end position="179"/>
    </location>
</feature>
<protein>
    <recommendedName>
        <fullName evidence="3">phospholipase D</fullName>
        <ecNumber evidence="3">3.1.4.4</ecNumber>
    </recommendedName>
</protein>
<dbReference type="EMBL" id="NMUJ01000046">
    <property type="protein sequence ID" value="OYV02853.1"/>
    <property type="molecule type" value="Genomic_DNA"/>
</dbReference>
<dbReference type="PANTHER" id="PTHR43856:SF1">
    <property type="entry name" value="MITOCHONDRIAL CARDIOLIPIN HYDROLASE"/>
    <property type="match status" value="1"/>
</dbReference>
<dbReference type="GO" id="GO:0006793">
    <property type="term" value="P:phosphorus metabolic process"/>
    <property type="evidence" value="ECO:0007669"/>
    <property type="project" value="UniProtKB-ARBA"/>
</dbReference>
<organism evidence="8 9">
    <name type="scientific">candidate division WOR-3 bacterium 4484_18</name>
    <dbReference type="NCBI Taxonomy" id="2020626"/>
    <lineage>
        <taxon>Bacteria</taxon>
        <taxon>Bacteria division WOR-3</taxon>
    </lineage>
</organism>
<evidence type="ECO:0000259" key="7">
    <source>
        <dbReference type="PROSITE" id="PS50035"/>
    </source>
</evidence>
<gene>
    <name evidence="8" type="ORF">CGW93_03580</name>
</gene>
<dbReference type="InterPro" id="IPR051406">
    <property type="entry name" value="PLD_domain"/>
</dbReference>
<keyword evidence="5" id="KW-0442">Lipid degradation</keyword>
<dbReference type="SUPFAM" id="SSF56024">
    <property type="entry name" value="Phospholipase D/nuclease"/>
    <property type="match status" value="2"/>
</dbReference>
<dbReference type="Proteomes" id="UP000216312">
    <property type="component" value="Unassembled WGS sequence"/>
</dbReference>
<evidence type="ECO:0000256" key="3">
    <source>
        <dbReference type="ARBA" id="ARBA00012027"/>
    </source>
</evidence>
<dbReference type="InterPro" id="IPR001736">
    <property type="entry name" value="PLipase_D/transphosphatidylase"/>
</dbReference>
<dbReference type="EC" id="3.1.4.4" evidence="3"/>
<dbReference type="GO" id="GO:0016042">
    <property type="term" value="P:lipid catabolic process"/>
    <property type="evidence" value="ECO:0007669"/>
    <property type="project" value="UniProtKB-KW"/>
</dbReference>
<dbReference type="PANTHER" id="PTHR43856">
    <property type="entry name" value="CARDIOLIPIN HYDROLASE"/>
    <property type="match status" value="1"/>
</dbReference>
<evidence type="ECO:0000256" key="6">
    <source>
        <dbReference type="ARBA" id="ARBA00023098"/>
    </source>
</evidence>
<accession>A0A257LT79</accession>
<comment type="caution">
    <text evidence="8">The sequence shown here is derived from an EMBL/GenBank/DDBJ whole genome shotgun (WGS) entry which is preliminary data.</text>
</comment>
<proteinExistence type="inferred from homology"/>
<dbReference type="GO" id="GO:0004630">
    <property type="term" value="F:phospholipase D activity"/>
    <property type="evidence" value="ECO:0007669"/>
    <property type="project" value="UniProtKB-EC"/>
</dbReference>
<dbReference type="PROSITE" id="PS50035">
    <property type="entry name" value="PLD"/>
    <property type="match status" value="2"/>
</dbReference>
<evidence type="ECO:0000313" key="8">
    <source>
        <dbReference type="EMBL" id="OYV02853.1"/>
    </source>
</evidence>
<evidence type="ECO:0000256" key="1">
    <source>
        <dbReference type="ARBA" id="ARBA00000798"/>
    </source>
</evidence>
<dbReference type="InterPro" id="IPR025202">
    <property type="entry name" value="PLD-like_dom"/>
</dbReference>
<dbReference type="GO" id="GO:0016891">
    <property type="term" value="F:RNA endonuclease activity producing 5'-phosphomonoesters, hydrolytic mechanism"/>
    <property type="evidence" value="ECO:0007669"/>
    <property type="project" value="TreeGrafter"/>
</dbReference>
<keyword evidence="4" id="KW-0378">Hydrolase</keyword>
<name>A0A257LT79_UNCW3</name>
<evidence type="ECO:0000256" key="4">
    <source>
        <dbReference type="ARBA" id="ARBA00022801"/>
    </source>
</evidence>
<reference evidence="9" key="1">
    <citation type="submission" date="2017-07" db="EMBL/GenBank/DDBJ databases">
        <title>Novel pathways for hydrocarbon cycling and metabolic interdependencies in hydrothermal sediment communities.</title>
        <authorList>
            <person name="Dombrowski N."/>
            <person name="Seitz K."/>
            <person name="Teske A."/>
            <person name="Baker B."/>
        </authorList>
    </citation>
    <scope>NUCLEOTIDE SEQUENCE [LARGE SCALE GENOMIC DNA]</scope>
</reference>
<evidence type="ECO:0000256" key="2">
    <source>
        <dbReference type="ARBA" id="ARBA00008664"/>
    </source>
</evidence>
<dbReference type="AlphaFoldDB" id="A0A257LT79"/>
<comment type="similarity">
    <text evidence="2">Belongs to the phospholipase D family.</text>
</comment>
<evidence type="ECO:0000256" key="5">
    <source>
        <dbReference type="ARBA" id="ARBA00022963"/>
    </source>
</evidence>
<dbReference type="Pfam" id="PF13091">
    <property type="entry name" value="PLDc_2"/>
    <property type="match status" value="2"/>
</dbReference>
<sequence length="375" mass="43253">MIIRNLFLVLALVGIFCIFLVSSYSKNEQDSNKLPIHVNKGLIKDIKKRKEVVKTDIDIFQKGILPKIVPVVDRQYFPNVLKLIQEAKKSISISMFVVKSGRKVDTLIKELKNAANRGVKIRMLLENSIRANQSVIDSLNGIKNIEIRFDSPKKVTHNKMVIIDENVILIGSTNWTESSLGYANEANVIINDREIAEYFQEYFNYLWEDSSKDISPFKNFKGEIIPIIDRQYFEVVNRMMGRATNRIFVMVYGFKLTWGGNSKGDILANEIVKAKKRGVATRVLLERSNFNERLNSMNNETIEYFKGNEVEAKFDNEDVITHSKVIIIDDAVILGATNWSYSGLEKWHNTDVLIKEKRIVEYFVNYFEEKFSNGR</sequence>
<keyword evidence="6" id="KW-0443">Lipid metabolism</keyword>
<feature type="domain" description="PLD phosphodiesterase" evidence="7">
    <location>
        <begin position="317"/>
        <end position="343"/>
    </location>
</feature>
<evidence type="ECO:0000313" key="9">
    <source>
        <dbReference type="Proteomes" id="UP000216312"/>
    </source>
</evidence>
<dbReference type="Gene3D" id="3.30.870.10">
    <property type="entry name" value="Endonuclease Chain A"/>
    <property type="match status" value="2"/>
</dbReference>
<dbReference type="SMART" id="SM00155">
    <property type="entry name" value="PLDc"/>
    <property type="match status" value="2"/>
</dbReference>
<comment type="catalytic activity">
    <reaction evidence="1">
        <text>a 1,2-diacyl-sn-glycero-3-phosphocholine + H2O = a 1,2-diacyl-sn-glycero-3-phosphate + choline + H(+)</text>
        <dbReference type="Rhea" id="RHEA:14445"/>
        <dbReference type="ChEBI" id="CHEBI:15354"/>
        <dbReference type="ChEBI" id="CHEBI:15377"/>
        <dbReference type="ChEBI" id="CHEBI:15378"/>
        <dbReference type="ChEBI" id="CHEBI:57643"/>
        <dbReference type="ChEBI" id="CHEBI:58608"/>
        <dbReference type="EC" id="3.1.4.4"/>
    </reaction>
</comment>